<feature type="region of interest" description="Disordered" evidence="1">
    <location>
        <begin position="84"/>
        <end position="114"/>
    </location>
</feature>
<feature type="compositionally biased region" description="Basic and acidic residues" evidence="1">
    <location>
        <begin position="131"/>
        <end position="143"/>
    </location>
</feature>
<sequence>MARYSWSAEDALCAMGWLPEWIETDQRTAHVTPADLRPGDVVLAITPDDAHHGLCITVRRAICGETTWFDYGLHKVMTARLPRSRHSVHARLQRGKRTGRQPPRNLNDQRTAHSCLTPTPREFQERRIRFRITDPDTGREIHPGDPLPGPE</sequence>
<proteinExistence type="predicted"/>
<evidence type="ECO:0000313" key="3">
    <source>
        <dbReference type="Proteomes" id="UP000536624"/>
    </source>
</evidence>
<feature type="compositionally biased region" description="Polar residues" evidence="1">
    <location>
        <begin position="104"/>
        <end position="114"/>
    </location>
</feature>
<dbReference type="EMBL" id="JAALLH010000002">
    <property type="protein sequence ID" value="NIY69497.1"/>
    <property type="molecule type" value="Genomic_DNA"/>
</dbReference>
<protein>
    <submittedName>
        <fullName evidence="2">Uncharacterized protein</fullName>
    </submittedName>
</protein>
<evidence type="ECO:0000313" key="2">
    <source>
        <dbReference type="EMBL" id="NIY69497.1"/>
    </source>
</evidence>
<feature type="compositionally biased region" description="Basic residues" evidence="1">
    <location>
        <begin position="84"/>
        <end position="99"/>
    </location>
</feature>
<name>A0A7X5XAK1_STRMQ</name>
<gene>
    <name evidence="2" type="ORF">SMALB_7621</name>
</gene>
<accession>A0A7X5XAK1</accession>
<dbReference type="Proteomes" id="UP000536624">
    <property type="component" value="Unassembled WGS sequence"/>
</dbReference>
<dbReference type="AlphaFoldDB" id="A0A7X5XAK1"/>
<feature type="region of interest" description="Disordered" evidence="1">
    <location>
        <begin position="131"/>
        <end position="151"/>
    </location>
</feature>
<evidence type="ECO:0000256" key="1">
    <source>
        <dbReference type="SAM" id="MobiDB-lite"/>
    </source>
</evidence>
<organism evidence="2 3">
    <name type="scientific">Streptomyces malaysiensis</name>
    <dbReference type="NCBI Taxonomy" id="92644"/>
    <lineage>
        <taxon>Bacteria</taxon>
        <taxon>Bacillati</taxon>
        <taxon>Actinomycetota</taxon>
        <taxon>Actinomycetes</taxon>
        <taxon>Kitasatosporales</taxon>
        <taxon>Streptomycetaceae</taxon>
        <taxon>Streptomyces</taxon>
        <taxon>Streptomyces violaceusniger group</taxon>
    </lineage>
</organism>
<reference evidence="2 3" key="1">
    <citation type="submission" date="2020-02" db="EMBL/GenBank/DDBJ databases">
        <title>Streptomyces malaysiensis DSM14702 (JHCC583434, PFL_A843) Genome sequencing and assembly.</title>
        <authorList>
            <person name="Samborskyy M."/>
        </authorList>
    </citation>
    <scope>NUCLEOTIDE SEQUENCE [LARGE SCALE GENOMIC DNA]</scope>
    <source>
        <strain evidence="2 3">DSM 14702</strain>
    </source>
</reference>
<comment type="caution">
    <text evidence="2">The sequence shown here is derived from an EMBL/GenBank/DDBJ whole genome shotgun (WGS) entry which is preliminary data.</text>
</comment>